<dbReference type="SUPFAM" id="SSF52172">
    <property type="entry name" value="CheY-like"/>
    <property type="match status" value="1"/>
</dbReference>
<dbReference type="EMBL" id="RJUG01000004">
    <property type="protein sequence ID" value="ROI07952.1"/>
    <property type="molecule type" value="Genomic_DNA"/>
</dbReference>
<dbReference type="Gene3D" id="3.40.50.2300">
    <property type="match status" value="1"/>
</dbReference>
<sequence>MKILVVDDNKDICTLIQSILLADGYDVESCCNPAEYKEKLAKSKPELIITDMLMSGFDGRTLTKDLKRNAKTADIKVMLMSAHPDAMQICEEIGADAFLAKPFEIDDLVEKVQTFLTETPELKGTEPVK</sequence>
<gene>
    <name evidence="4" type="ORF">EGI11_09815</name>
</gene>
<evidence type="ECO:0000259" key="3">
    <source>
        <dbReference type="PROSITE" id="PS50110"/>
    </source>
</evidence>
<evidence type="ECO:0000256" key="1">
    <source>
        <dbReference type="ARBA" id="ARBA00022553"/>
    </source>
</evidence>
<keyword evidence="1 2" id="KW-0597">Phosphoprotein</keyword>
<reference evidence="5" key="1">
    <citation type="submission" date="2018-11" db="EMBL/GenBank/DDBJ databases">
        <title>Proposal to divide the Flavobacteriaceae and reorganize its genera based on Amino Acid Identity values calculated from whole genome sequences.</title>
        <authorList>
            <person name="Nicholson A.C."/>
            <person name="Gulvik C.A."/>
            <person name="Whitney A.M."/>
            <person name="Humrighouse B.W."/>
            <person name="Bell M."/>
            <person name="Holmes B."/>
            <person name="Steigerwalt A."/>
            <person name="Villarma A."/>
            <person name="Sheth M."/>
            <person name="Batra D."/>
            <person name="Pryor J."/>
            <person name="Bernardet J.-F."/>
            <person name="Hugo C."/>
            <person name="Kampfer P."/>
            <person name="Newman J."/>
            <person name="Mcquiston J.R."/>
        </authorList>
    </citation>
    <scope>NUCLEOTIDE SEQUENCE [LARGE SCALE GENOMIC DNA]</scope>
    <source>
        <strain evidence="5">H3056</strain>
    </source>
</reference>
<dbReference type="InterPro" id="IPR011006">
    <property type="entry name" value="CheY-like_superfamily"/>
</dbReference>
<proteinExistence type="predicted"/>
<dbReference type="PANTHER" id="PTHR44591:SF3">
    <property type="entry name" value="RESPONSE REGULATORY DOMAIN-CONTAINING PROTEIN"/>
    <property type="match status" value="1"/>
</dbReference>
<dbReference type="PANTHER" id="PTHR44591">
    <property type="entry name" value="STRESS RESPONSE REGULATOR PROTEIN 1"/>
    <property type="match status" value="1"/>
</dbReference>
<evidence type="ECO:0000313" key="4">
    <source>
        <dbReference type="EMBL" id="ROI07952.1"/>
    </source>
</evidence>
<dbReference type="InterPro" id="IPR001789">
    <property type="entry name" value="Sig_transdc_resp-reg_receiver"/>
</dbReference>
<accession>A0A3N0WSE4</accession>
<dbReference type="AlphaFoldDB" id="A0A3N0WSE4"/>
<protein>
    <submittedName>
        <fullName evidence="4">Response regulator</fullName>
    </submittedName>
</protein>
<dbReference type="SMART" id="SM00448">
    <property type="entry name" value="REC"/>
    <property type="match status" value="1"/>
</dbReference>
<dbReference type="Proteomes" id="UP000270224">
    <property type="component" value="Unassembled WGS sequence"/>
</dbReference>
<reference evidence="5" key="2">
    <citation type="submission" date="2018-11" db="EMBL/GenBank/DDBJ databases">
        <title>Proposal to divide the Flavobacteriaceae and reorganize its genera based on Amino Acid Identity values calculated from whole genome sequences.</title>
        <authorList>
            <person name="Nicholson A.C."/>
            <person name="Gulvik C.A."/>
            <person name="Whitney A.M."/>
            <person name="Humrighouse B.W."/>
            <person name="Bell M."/>
            <person name="Holmens B."/>
            <person name="Steigerwalt A."/>
            <person name="Villarma A."/>
            <person name="Sheth M."/>
            <person name="Batra D."/>
            <person name="Pryor J."/>
            <person name="Bernardet J.-F."/>
            <person name="Hugo C."/>
            <person name="Kampfer P."/>
            <person name="Newman J."/>
            <person name="Mcquiston J.R."/>
        </authorList>
    </citation>
    <scope>NUCLEOTIDE SEQUENCE [LARGE SCALE GENOMIC DNA]</scope>
    <source>
        <strain evidence="5">H3056</strain>
    </source>
</reference>
<evidence type="ECO:0000256" key="2">
    <source>
        <dbReference type="PROSITE-ProRule" id="PRU00169"/>
    </source>
</evidence>
<dbReference type="PROSITE" id="PS50110">
    <property type="entry name" value="RESPONSE_REGULATORY"/>
    <property type="match status" value="1"/>
</dbReference>
<organism evidence="4 5">
    <name type="scientific">Kaistella daneshvariae</name>
    <dbReference type="NCBI Taxonomy" id="2487074"/>
    <lineage>
        <taxon>Bacteria</taxon>
        <taxon>Pseudomonadati</taxon>
        <taxon>Bacteroidota</taxon>
        <taxon>Flavobacteriia</taxon>
        <taxon>Flavobacteriales</taxon>
        <taxon>Weeksellaceae</taxon>
        <taxon>Chryseobacterium group</taxon>
        <taxon>Kaistella</taxon>
    </lineage>
</organism>
<dbReference type="RefSeq" id="WP_123266265.1">
    <property type="nucleotide sequence ID" value="NZ_RJUG01000004.1"/>
</dbReference>
<dbReference type="OrthoDB" id="9789181at2"/>
<dbReference type="Pfam" id="PF00072">
    <property type="entry name" value="Response_reg"/>
    <property type="match status" value="1"/>
</dbReference>
<dbReference type="InterPro" id="IPR050595">
    <property type="entry name" value="Bact_response_regulator"/>
</dbReference>
<feature type="modified residue" description="4-aspartylphosphate" evidence="2">
    <location>
        <position position="51"/>
    </location>
</feature>
<dbReference type="GO" id="GO:0000160">
    <property type="term" value="P:phosphorelay signal transduction system"/>
    <property type="evidence" value="ECO:0007669"/>
    <property type="project" value="InterPro"/>
</dbReference>
<dbReference type="CDD" id="cd00156">
    <property type="entry name" value="REC"/>
    <property type="match status" value="1"/>
</dbReference>
<name>A0A3N0WSE4_9FLAO</name>
<evidence type="ECO:0000313" key="5">
    <source>
        <dbReference type="Proteomes" id="UP000270224"/>
    </source>
</evidence>
<comment type="caution">
    <text evidence="4">The sequence shown here is derived from an EMBL/GenBank/DDBJ whole genome shotgun (WGS) entry which is preliminary data.</text>
</comment>
<feature type="domain" description="Response regulatory" evidence="3">
    <location>
        <begin position="2"/>
        <end position="116"/>
    </location>
</feature>